<dbReference type="AlphaFoldDB" id="A0AAD9KT31"/>
<proteinExistence type="predicted"/>
<dbReference type="Proteomes" id="UP001209878">
    <property type="component" value="Unassembled WGS sequence"/>
</dbReference>
<keyword evidence="2" id="KW-1185">Reference proteome</keyword>
<protein>
    <submittedName>
        <fullName evidence="1">Uncharacterized protein</fullName>
    </submittedName>
</protein>
<accession>A0AAD9KT31</accession>
<name>A0AAD9KT31_RIDPI</name>
<evidence type="ECO:0000313" key="2">
    <source>
        <dbReference type="Proteomes" id="UP001209878"/>
    </source>
</evidence>
<reference evidence="1" key="1">
    <citation type="journal article" date="2023" name="Mol. Biol. Evol.">
        <title>Third-Generation Sequencing Reveals the Adaptive Role of the Epigenome in Three Deep-Sea Polychaetes.</title>
        <authorList>
            <person name="Perez M."/>
            <person name="Aroh O."/>
            <person name="Sun Y."/>
            <person name="Lan Y."/>
            <person name="Juniper S.K."/>
            <person name="Young C.R."/>
            <person name="Angers B."/>
            <person name="Qian P.Y."/>
        </authorList>
    </citation>
    <scope>NUCLEOTIDE SEQUENCE</scope>
    <source>
        <strain evidence="1">R07B-5</strain>
    </source>
</reference>
<organism evidence="1 2">
    <name type="scientific">Ridgeia piscesae</name>
    <name type="common">Tubeworm</name>
    <dbReference type="NCBI Taxonomy" id="27915"/>
    <lineage>
        <taxon>Eukaryota</taxon>
        <taxon>Metazoa</taxon>
        <taxon>Spiralia</taxon>
        <taxon>Lophotrochozoa</taxon>
        <taxon>Annelida</taxon>
        <taxon>Polychaeta</taxon>
        <taxon>Sedentaria</taxon>
        <taxon>Canalipalpata</taxon>
        <taxon>Sabellida</taxon>
        <taxon>Siboglinidae</taxon>
        <taxon>Ridgeia</taxon>
    </lineage>
</organism>
<dbReference type="EMBL" id="JAODUO010000638">
    <property type="protein sequence ID" value="KAK2176810.1"/>
    <property type="molecule type" value="Genomic_DNA"/>
</dbReference>
<sequence length="43" mass="4891">MPPMLLPAKHKHNYTATIRVVVEDQLGAATIVNVQFKVRMMLK</sequence>
<gene>
    <name evidence="1" type="ORF">NP493_638g00001</name>
</gene>
<comment type="caution">
    <text evidence="1">The sequence shown here is derived from an EMBL/GenBank/DDBJ whole genome shotgun (WGS) entry which is preliminary data.</text>
</comment>
<evidence type="ECO:0000313" key="1">
    <source>
        <dbReference type="EMBL" id="KAK2176810.1"/>
    </source>
</evidence>